<dbReference type="RefSeq" id="YP_004300648.1">
    <property type="nucleotide sequence ID" value="NC_015250.1"/>
</dbReference>
<keyword evidence="2" id="KW-0540">Nuclease</keyword>
<keyword evidence="2" id="KW-0255">Endonuclease</keyword>
<sequence>MDYLKIYNQLVTIAGQRPEPSPKEVHHIVPRSLGGTDHPSNLVALTPREHCLAHMLLRKIYPDSPEMRAAWNFMCSQGTKAYVIKRAKVIEQATGRYVSSYTCAKISARARWAATPVIQIEPITGNILAVYRSPMDAGESISSPCFRKNDLISTCARLNLSDGNKTSLGFIWRYKH</sequence>
<dbReference type="Proteomes" id="UP000000330">
    <property type="component" value="Segment"/>
</dbReference>
<dbReference type="SMART" id="SM00507">
    <property type="entry name" value="HNHc"/>
    <property type="match status" value="1"/>
</dbReference>
<protein>
    <submittedName>
        <fullName evidence="2">Putative Mob-like homing endonuclease HNH family</fullName>
    </submittedName>
</protein>
<dbReference type="GO" id="GO:0008270">
    <property type="term" value="F:zinc ion binding"/>
    <property type="evidence" value="ECO:0007669"/>
    <property type="project" value="InterPro"/>
</dbReference>
<feature type="domain" description="HNH nuclease" evidence="1">
    <location>
        <begin position="5"/>
        <end position="51"/>
    </location>
</feature>
<accession>Q6J2M7</accession>
<gene>
    <name evidence="2" type="ORF">Acj133p067</name>
</gene>
<dbReference type="GO" id="GO:0003676">
    <property type="term" value="F:nucleic acid binding"/>
    <property type="evidence" value="ECO:0007669"/>
    <property type="project" value="InterPro"/>
</dbReference>
<dbReference type="InterPro" id="IPR002711">
    <property type="entry name" value="HNH"/>
</dbReference>
<dbReference type="KEGG" id="vg:10323054"/>
<dbReference type="CDD" id="cd00085">
    <property type="entry name" value="HNHc"/>
    <property type="match status" value="1"/>
</dbReference>
<keyword evidence="2" id="KW-0378">Hydrolase</keyword>
<dbReference type="Gene3D" id="1.10.30.50">
    <property type="match status" value="1"/>
</dbReference>
<name>Q6J2M7_9CAUD</name>
<dbReference type="InterPro" id="IPR003615">
    <property type="entry name" value="HNH_nuc"/>
</dbReference>
<dbReference type="EMBL" id="HM114315">
    <property type="protein sequence ID" value="AAT38506.1"/>
    <property type="molecule type" value="Genomic_DNA"/>
</dbReference>
<reference evidence="2 3" key="1">
    <citation type="journal article" date="2010" name="Virol. J.">
        <title>Genomes of the T4-related bacteriophages as windows on microbial genome evolution.</title>
        <authorList>
            <person name="Petrov V.M."/>
            <person name="Ratnayaka S."/>
            <person name="Nolan J.M."/>
            <person name="Miller E.S."/>
            <person name="Karam J.D."/>
        </authorList>
    </citation>
    <scope>NUCLEOTIDE SEQUENCE [LARGE SCALE GENOMIC DNA]</scope>
    <source>
        <strain evidence="2">Acj133</strain>
    </source>
</reference>
<evidence type="ECO:0000313" key="2">
    <source>
        <dbReference type="EMBL" id="AAT38506.1"/>
    </source>
</evidence>
<dbReference type="Pfam" id="PF01844">
    <property type="entry name" value="HNH"/>
    <property type="match status" value="1"/>
</dbReference>
<dbReference type="GO" id="GO:0004519">
    <property type="term" value="F:endonuclease activity"/>
    <property type="evidence" value="ECO:0007669"/>
    <property type="project" value="UniProtKB-KW"/>
</dbReference>
<dbReference type="GeneID" id="10323054"/>
<evidence type="ECO:0000313" key="3">
    <source>
        <dbReference type="Proteomes" id="UP000000330"/>
    </source>
</evidence>
<proteinExistence type="predicted"/>
<keyword evidence="3" id="KW-1185">Reference proteome</keyword>
<evidence type="ECO:0000259" key="1">
    <source>
        <dbReference type="SMART" id="SM00507"/>
    </source>
</evidence>
<organism evidence="2 3">
    <name type="scientific">Acinetobacter phage 133</name>
    <dbReference type="NCBI Taxonomy" id="2919552"/>
    <lineage>
        <taxon>Viruses</taxon>
        <taxon>Duplodnaviria</taxon>
        <taxon>Heunggongvirae</taxon>
        <taxon>Uroviricota</taxon>
        <taxon>Caudoviricetes</taxon>
        <taxon>Pantevenvirales</taxon>
        <taxon>Straboviridae</taxon>
        <taxon>Tevenvirinae</taxon>
        <taxon>Centumtrigintavirus</taxon>
        <taxon>Centumtrigintavirus cv133</taxon>
        <taxon>Acinetobacter virus 133</taxon>
    </lineage>
</organism>